<feature type="compositionally biased region" description="Gly residues" evidence="1">
    <location>
        <begin position="34"/>
        <end position="43"/>
    </location>
</feature>
<dbReference type="Proteomes" id="UP001168972">
    <property type="component" value="Unassembled WGS sequence"/>
</dbReference>
<name>A0AA39KYV0_MICHY</name>
<feature type="compositionally biased region" description="Gly residues" evidence="1">
    <location>
        <begin position="378"/>
        <end position="389"/>
    </location>
</feature>
<feature type="domain" description="CCDC92/74 N-terminal" evidence="2">
    <location>
        <begin position="57"/>
        <end position="107"/>
    </location>
</feature>
<feature type="compositionally biased region" description="Low complexity" evidence="1">
    <location>
        <begin position="414"/>
        <end position="424"/>
    </location>
</feature>
<feature type="compositionally biased region" description="Polar residues" evidence="1">
    <location>
        <begin position="256"/>
        <end position="269"/>
    </location>
</feature>
<comment type="caution">
    <text evidence="3">The sequence shown here is derived from an EMBL/GenBank/DDBJ whole genome shotgun (WGS) entry which is preliminary data.</text>
</comment>
<feature type="region of interest" description="Disordered" evidence="1">
    <location>
        <begin position="17"/>
        <end position="56"/>
    </location>
</feature>
<feature type="compositionally biased region" description="Basic and acidic residues" evidence="1">
    <location>
        <begin position="302"/>
        <end position="313"/>
    </location>
</feature>
<dbReference type="Pfam" id="PF14916">
    <property type="entry name" value="CCDC92"/>
    <property type="match status" value="1"/>
</dbReference>
<evidence type="ECO:0000259" key="2">
    <source>
        <dbReference type="Pfam" id="PF14916"/>
    </source>
</evidence>
<dbReference type="InterPro" id="IPR039496">
    <property type="entry name" value="CCDC92/74_N"/>
</dbReference>
<feature type="compositionally biased region" description="Polar residues" evidence="1">
    <location>
        <begin position="448"/>
        <end position="461"/>
    </location>
</feature>
<feature type="region of interest" description="Disordered" evidence="1">
    <location>
        <begin position="376"/>
        <end position="461"/>
    </location>
</feature>
<feature type="compositionally biased region" description="Basic residues" evidence="1">
    <location>
        <begin position="393"/>
        <end position="403"/>
    </location>
</feature>
<dbReference type="EMBL" id="JAQQBR010000004">
    <property type="protein sequence ID" value="KAK0178824.1"/>
    <property type="molecule type" value="Genomic_DNA"/>
</dbReference>
<feature type="compositionally biased region" description="Polar residues" evidence="1">
    <location>
        <begin position="44"/>
        <end position="53"/>
    </location>
</feature>
<keyword evidence="4" id="KW-1185">Reference proteome</keyword>
<evidence type="ECO:0000313" key="4">
    <source>
        <dbReference type="Proteomes" id="UP001168972"/>
    </source>
</evidence>
<dbReference type="AlphaFoldDB" id="A0AA39KYV0"/>
<reference evidence="3" key="1">
    <citation type="journal article" date="2023" name="bioRxiv">
        <title>Scaffold-level genome assemblies of two parasitoid biocontrol wasps reveal the parthenogenesis mechanism and an associated novel virus.</title>
        <authorList>
            <person name="Inwood S."/>
            <person name="Skelly J."/>
            <person name="Guhlin J."/>
            <person name="Harrop T."/>
            <person name="Goldson S."/>
            <person name="Dearden P."/>
        </authorList>
    </citation>
    <scope>NUCLEOTIDE SEQUENCE</scope>
    <source>
        <strain evidence="3">Lincoln</strain>
        <tissue evidence="3">Whole body</tissue>
    </source>
</reference>
<protein>
    <recommendedName>
        <fullName evidence="2">CCDC92/74 N-terminal domain-containing protein</fullName>
    </recommendedName>
</protein>
<gene>
    <name evidence="3" type="ORF">PV327_007672</name>
</gene>
<accession>A0AA39KYV0</accession>
<feature type="compositionally biased region" description="Basic and acidic residues" evidence="1">
    <location>
        <begin position="404"/>
        <end position="413"/>
    </location>
</feature>
<organism evidence="3 4">
    <name type="scientific">Microctonus hyperodae</name>
    <name type="common">Parasitoid wasp</name>
    <dbReference type="NCBI Taxonomy" id="165561"/>
    <lineage>
        <taxon>Eukaryota</taxon>
        <taxon>Metazoa</taxon>
        <taxon>Ecdysozoa</taxon>
        <taxon>Arthropoda</taxon>
        <taxon>Hexapoda</taxon>
        <taxon>Insecta</taxon>
        <taxon>Pterygota</taxon>
        <taxon>Neoptera</taxon>
        <taxon>Endopterygota</taxon>
        <taxon>Hymenoptera</taxon>
        <taxon>Apocrita</taxon>
        <taxon>Ichneumonoidea</taxon>
        <taxon>Braconidae</taxon>
        <taxon>Euphorinae</taxon>
        <taxon>Microctonus</taxon>
    </lineage>
</organism>
<feature type="region of interest" description="Disordered" evidence="1">
    <location>
        <begin position="220"/>
        <end position="325"/>
    </location>
</feature>
<proteinExistence type="predicted"/>
<evidence type="ECO:0000256" key="1">
    <source>
        <dbReference type="SAM" id="MobiDB-lite"/>
    </source>
</evidence>
<reference evidence="3" key="2">
    <citation type="submission" date="2023-03" db="EMBL/GenBank/DDBJ databases">
        <authorList>
            <person name="Inwood S.N."/>
            <person name="Skelly J.G."/>
            <person name="Guhlin J."/>
            <person name="Harrop T.W.R."/>
            <person name="Goldson S.G."/>
            <person name="Dearden P.K."/>
        </authorList>
    </citation>
    <scope>NUCLEOTIDE SEQUENCE</scope>
    <source>
        <strain evidence="3">Lincoln</strain>
        <tissue evidence="3">Whole body</tissue>
    </source>
</reference>
<sequence>MTSKVLVKLPTVPFSQGKKSAPELVTLPARNDVNGGGDDGGGSNTPLRSQQGMTGERTAQLEQNMKFLQDQHQATLIALHQEVELLRQRNRDLQFQLVFTKGTACAPSPSSPEDNTNGFVKTKGSPVCVNVTPLQIELLERDLEELKTSFNEAKRENLHLQEVIEKQNLKLEQIEEEKKQLQMSDIGVQVGDSSESVQSGLIARLEDADILINRLQRENSDQRKEIATIKASSARNGNRSGHGRGRVNENGHHNSRGSSGDPGQSSRNSYKFPPLEGESYWRSTGRGRSSYDHHSGQHNRRNRSEKDTSEPDMSHIVGPGMVNSGRFSYDHPMAQRHRRIRSDKDDNETNISHVMFPELQKRDMPCYSPFYQAERGYRNGGGNGYNRDGGGFRKFRGQSRGHRDRGDQQDNGRDQSQQHQQQNRNDYKDRNNSKEQSTQQHQHHQQQRNFNDGASHSSKKQ</sequence>
<evidence type="ECO:0000313" key="3">
    <source>
        <dbReference type="EMBL" id="KAK0178824.1"/>
    </source>
</evidence>